<keyword evidence="1" id="KW-0175">Coiled coil</keyword>
<evidence type="ECO:0000256" key="2">
    <source>
        <dbReference type="SAM" id="MobiDB-lite"/>
    </source>
</evidence>
<evidence type="ECO:0000313" key="3">
    <source>
        <dbReference type="EMBL" id="KAK8877971.1"/>
    </source>
</evidence>
<gene>
    <name evidence="3" type="ORF">M9Y10_004734</name>
</gene>
<feature type="region of interest" description="Disordered" evidence="2">
    <location>
        <begin position="1"/>
        <end position="62"/>
    </location>
</feature>
<proteinExistence type="predicted"/>
<feature type="compositionally biased region" description="Low complexity" evidence="2">
    <location>
        <begin position="10"/>
        <end position="24"/>
    </location>
</feature>
<organism evidence="3 4">
    <name type="scientific">Tritrichomonas musculus</name>
    <dbReference type="NCBI Taxonomy" id="1915356"/>
    <lineage>
        <taxon>Eukaryota</taxon>
        <taxon>Metamonada</taxon>
        <taxon>Parabasalia</taxon>
        <taxon>Tritrichomonadida</taxon>
        <taxon>Tritrichomonadidae</taxon>
        <taxon>Tritrichomonas</taxon>
    </lineage>
</organism>
<sequence>MKKIGKAPPKQSSKSGARSSTSKAAPKKLATTKSTQKKVPTQSNLSQPPTSSSEPNNQQMQEIDQPKLPEKIEQPQQKTEVSLPQEINRPTFTFNPFSISSFCDLQDFDLDEYILSDAPFLTFEGISNLRNAKRIFVKNALFTSFKYTSKMPNLKKCSFSGSPVFYKKNYRIMILLAFGEQIDEIDDAKVTFQEKQIFKCFNDESLQLLSEYIQNGGIITQNIDEKLIEELNLRKNNPAPHFCLPIKSKPLNHMYYTPFLNETEIRQLIDKEIRNIYLEKSSEIIEDKEQLFLLSKIQNEVFNLTNQNKLLNQFKSNEIFSKNDIENIEKVAFSFITDALNTIKNQLQESKQQISSFEIDNNYSCYFYKSVMNILVEAYQKTDTILEKISLKEYSLSSAIKIADSYYNILNRKSSFIPIFNFLQENYHQLINLLSSYLIISPSKDLIEIDDTQIQSLLKEIPRPNYTRLIEVINNLEDNEKKKILIEKNIVERLQDELNAKAISETALKNLKKASIYITLIERCPKSQYFSSFAAACHTLTNLCEQIPNLVNDQNKQKILHLFSEIENFINSVVQNYSQIIKANQLIPKYSDIKSLIDQAIGNARIHILKFEIEKANAIKDKISKILEGRNESKIKMLEIAKKVEIMFNFIHETFIYQDINEKPFLINDLSSFGEEFVQSKDPARRQQIQEELKEINDESDAKDKEIQALFAQCTELGIDVEQYK</sequence>
<comment type="caution">
    <text evidence="3">The sequence shown here is derived from an EMBL/GenBank/DDBJ whole genome shotgun (WGS) entry which is preliminary data.</text>
</comment>
<name>A0ABR2JJT4_9EUKA</name>
<keyword evidence="4" id="KW-1185">Reference proteome</keyword>
<dbReference type="EMBL" id="JAPFFF010000011">
    <property type="protein sequence ID" value="KAK8877971.1"/>
    <property type="molecule type" value="Genomic_DNA"/>
</dbReference>
<dbReference type="Proteomes" id="UP001470230">
    <property type="component" value="Unassembled WGS sequence"/>
</dbReference>
<evidence type="ECO:0000313" key="4">
    <source>
        <dbReference type="Proteomes" id="UP001470230"/>
    </source>
</evidence>
<accession>A0ABR2JJT4</accession>
<feature type="coiled-coil region" evidence="1">
    <location>
        <begin position="686"/>
        <end position="713"/>
    </location>
</feature>
<evidence type="ECO:0000256" key="1">
    <source>
        <dbReference type="SAM" id="Coils"/>
    </source>
</evidence>
<reference evidence="3 4" key="1">
    <citation type="submission" date="2024-04" db="EMBL/GenBank/DDBJ databases">
        <title>Tritrichomonas musculus Genome.</title>
        <authorList>
            <person name="Alves-Ferreira E."/>
            <person name="Grigg M."/>
            <person name="Lorenzi H."/>
            <person name="Galac M."/>
        </authorList>
    </citation>
    <scope>NUCLEOTIDE SEQUENCE [LARGE SCALE GENOMIC DNA]</scope>
    <source>
        <strain evidence="3 4">EAF2021</strain>
    </source>
</reference>
<protein>
    <submittedName>
        <fullName evidence="3">Uncharacterized protein</fullName>
    </submittedName>
</protein>
<feature type="compositionally biased region" description="Polar residues" evidence="2">
    <location>
        <begin position="31"/>
        <end position="62"/>
    </location>
</feature>